<dbReference type="Proteomes" id="UP000004474">
    <property type="component" value="Unassembled WGS sequence"/>
</dbReference>
<dbReference type="Gene3D" id="2.30.130.40">
    <property type="entry name" value="LON domain-like"/>
    <property type="match status" value="1"/>
</dbReference>
<dbReference type="SUPFAM" id="SSF88697">
    <property type="entry name" value="PUA domain-like"/>
    <property type="match status" value="1"/>
</dbReference>
<evidence type="ECO:0000259" key="2">
    <source>
        <dbReference type="Pfam" id="PF02190"/>
    </source>
</evidence>
<dbReference type="Pfam" id="PF02190">
    <property type="entry name" value="LON_substr_bdg"/>
    <property type="match status" value="1"/>
</dbReference>
<dbReference type="InterPro" id="IPR046336">
    <property type="entry name" value="Lon_prtase_N_sf"/>
</dbReference>
<dbReference type="InterPro" id="IPR003111">
    <property type="entry name" value="Lon_prtase_N"/>
</dbReference>
<dbReference type="InterPro" id="IPR015947">
    <property type="entry name" value="PUA-like_sf"/>
</dbReference>
<dbReference type="STRING" id="1210046.B277_13734"/>
<feature type="compositionally biased region" description="Basic and acidic residues" evidence="1">
    <location>
        <begin position="101"/>
        <end position="110"/>
    </location>
</feature>
<protein>
    <recommendedName>
        <fullName evidence="2">Lon N-terminal domain-containing protein</fullName>
    </recommendedName>
</protein>
<feature type="domain" description="Lon N-terminal" evidence="2">
    <location>
        <begin position="3"/>
        <end position="80"/>
    </location>
</feature>
<accession>K1DZP2</accession>
<evidence type="ECO:0000256" key="1">
    <source>
        <dbReference type="SAM" id="MobiDB-lite"/>
    </source>
</evidence>
<evidence type="ECO:0000313" key="3">
    <source>
        <dbReference type="EMBL" id="EKA60226.1"/>
    </source>
</evidence>
<name>K1DZP2_9MICO</name>
<sequence>MDVLPMFPLGTVLLPGQPLPLQVFEPRYLTMLRDVADGDGRFGVVLIDRGFEVGGEISASLSGASRASSRSGRWAEVGSVSSLAGRSASRSPGGCPTIPIREPRSRACRT</sequence>
<evidence type="ECO:0000313" key="4">
    <source>
        <dbReference type="Proteomes" id="UP000004474"/>
    </source>
</evidence>
<proteinExistence type="predicted"/>
<gene>
    <name evidence="3" type="ORF">B277_13734</name>
</gene>
<dbReference type="eggNOG" id="COG2802">
    <property type="taxonomic scope" value="Bacteria"/>
</dbReference>
<feature type="region of interest" description="Disordered" evidence="1">
    <location>
        <begin position="83"/>
        <end position="110"/>
    </location>
</feature>
<comment type="caution">
    <text evidence="3">The sequence shown here is derived from an EMBL/GenBank/DDBJ whole genome shotgun (WGS) entry which is preliminary data.</text>
</comment>
<dbReference type="AlphaFoldDB" id="K1DZP2"/>
<dbReference type="EMBL" id="ALWX01000068">
    <property type="protein sequence ID" value="EKA60226.1"/>
    <property type="molecule type" value="Genomic_DNA"/>
</dbReference>
<dbReference type="PANTHER" id="PTHR46732:SF8">
    <property type="entry name" value="ATP-DEPENDENT PROTEASE LA (LON) DOMAIN PROTEIN"/>
    <property type="match status" value="1"/>
</dbReference>
<dbReference type="PANTHER" id="PTHR46732">
    <property type="entry name" value="ATP-DEPENDENT PROTEASE LA (LON) DOMAIN PROTEIN"/>
    <property type="match status" value="1"/>
</dbReference>
<organism evidence="3 4">
    <name type="scientific">Janibacter hoylei PVAS-1</name>
    <dbReference type="NCBI Taxonomy" id="1210046"/>
    <lineage>
        <taxon>Bacteria</taxon>
        <taxon>Bacillati</taxon>
        <taxon>Actinomycetota</taxon>
        <taxon>Actinomycetes</taxon>
        <taxon>Micrococcales</taxon>
        <taxon>Intrasporangiaceae</taxon>
        <taxon>Janibacter</taxon>
    </lineage>
</organism>
<reference evidence="3 4" key="1">
    <citation type="journal article" date="2012" name="J. Bacteriol.">
        <title>Genome Sequence of Janibacter hoylei MTCC8307, Isolated from the Stratospheric Air.</title>
        <authorList>
            <person name="Pawar S.P."/>
            <person name="Dhotre D.P."/>
            <person name="Shetty S.A."/>
            <person name="Chowdhury S.P."/>
            <person name="Chaudhari B.L."/>
            <person name="Shouche Y.S."/>
        </authorList>
    </citation>
    <scope>NUCLEOTIDE SEQUENCE [LARGE SCALE GENOMIC DNA]</scope>
    <source>
        <strain evidence="3 4">PVAS-1</strain>
    </source>
</reference>